<dbReference type="AlphaFoldDB" id="A0A8U0HWU9"/>
<sequence length="284" mass="29330">MSHPNQNATTGTAYLVGAGPGDPELLTVKARRLLDEADVVLHDNLVGDDLVETIPDCTTLRNVGKRPGGERTPQAEINEMLVREARAGRDVVRLKGGDPTTFGRGGEEAEYLARHGVAFEFVPGVSSAIAGPSAAGIPATHRDHASALAVVTGHEDPTKADSAIDWEALADIVSAGGTLVVLMGVGRLPDNVAALESHGVDTETPVAMVERATLPTERTVTGTLDTIVERARAVDVEPPAVTVVGDVVNVRETVADCLGGAAGELGPAVGVGSRADEEIGVNHQ</sequence>
<dbReference type="InterPro" id="IPR003043">
    <property type="entry name" value="Uropor_MeTrfase_CS"/>
</dbReference>
<dbReference type="InterPro" id="IPR000878">
    <property type="entry name" value="4pyrrol_Mease"/>
</dbReference>
<dbReference type="GeneID" id="72184686"/>
<evidence type="ECO:0000259" key="7">
    <source>
        <dbReference type="Pfam" id="PF00590"/>
    </source>
</evidence>
<evidence type="ECO:0000313" key="8">
    <source>
        <dbReference type="EMBL" id="UPV75572.1"/>
    </source>
</evidence>
<dbReference type="NCBIfam" id="TIGR01469">
    <property type="entry name" value="cobA_cysG_Cterm"/>
    <property type="match status" value="1"/>
</dbReference>
<dbReference type="Proteomes" id="UP000830729">
    <property type="component" value="Chromosome"/>
</dbReference>
<dbReference type="Gene3D" id="3.40.1010.10">
    <property type="entry name" value="Cobalt-precorrin-4 Transmethylase, Domain 1"/>
    <property type="match status" value="1"/>
</dbReference>
<feature type="domain" description="Tetrapyrrole methylase" evidence="7">
    <location>
        <begin position="14"/>
        <end position="227"/>
    </location>
</feature>
<evidence type="ECO:0000256" key="4">
    <source>
        <dbReference type="ARBA" id="ARBA00022679"/>
    </source>
</evidence>
<comment type="subunit">
    <text evidence="1">Homodimer.</text>
</comment>
<dbReference type="CDD" id="cd11642">
    <property type="entry name" value="SUMT"/>
    <property type="match status" value="1"/>
</dbReference>
<evidence type="ECO:0000256" key="5">
    <source>
        <dbReference type="ARBA" id="ARBA00022691"/>
    </source>
</evidence>
<dbReference type="Gene3D" id="3.30.950.10">
    <property type="entry name" value="Methyltransferase, Cobalt-precorrin-4 Transmethylase, Domain 2"/>
    <property type="match status" value="1"/>
</dbReference>
<dbReference type="PANTHER" id="PTHR45790">
    <property type="entry name" value="SIROHEME SYNTHASE-RELATED"/>
    <property type="match status" value="1"/>
</dbReference>
<keyword evidence="4 8" id="KW-0808">Transferase</keyword>
<dbReference type="InterPro" id="IPR035996">
    <property type="entry name" value="4pyrrol_Methylase_sf"/>
</dbReference>
<dbReference type="PANTHER" id="PTHR45790:SF3">
    <property type="entry name" value="S-ADENOSYL-L-METHIONINE-DEPENDENT UROPORPHYRINOGEN III METHYLTRANSFERASE, CHLOROPLASTIC"/>
    <property type="match status" value="1"/>
</dbReference>
<dbReference type="Pfam" id="PF00590">
    <property type="entry name" value="TP_methylase"/>
    <property type="match status" value="1"/>
</dbReference>
<dbReference type="InterPro" id="IPR050161">
    <property type="entry name" value="Siro_Cobalamin_biosynth"/>
</dbReference>
<dbReference type="NCBIfam" id="NF004790">
    <property type="entry name" value="PRK06136.1"/>
    <property type="match status" value="1"/>
</dbReference>
<evidence type="ECO:0000256" key="2">
    <source>
        <dbReference type="ARBA" id="ARBA00012162"/>
    </source>
</evidence>
<dbReference type="GO" id="GO:0019354">
    <property type="term" value="P:siroheme biosynthetic process"/>
    <property type="evidence" value="ECO:0007669"/>
    <property type="project" value="InterPro"/>
</dbReference>
<organism evidence="8 9">
    <name type="scientific">Halorussus limi</name>
    <dbReference type="NCBI Taxonomy" id="2938695"/>
    <lineage>
        <taxon>Archaea</taxon>
        <taxon>Methanobacteriati</taxon>
        <taxon>Methanobacteriota</taxon>
        <taxon>Stenosarchaea group</taxon>
        <taxon>Halobacteria</taxon>
        <taxon>Halobacteriales</taxon>
        <taxon>Haladaptataceae</taxon>
        <taxon>Halorussus</taxon>
    </lineage>
</organism>
<dbReference type="GO" id="GO:0032259">
    <property type="term" value="P:methylation"/>
    <property type="evidence" value="ECO:0007669"/>
    <property type="project" value="UniProtKB-KW"/>
</dbReference>
<keyword evidence="5" id="KW-0949">S-adenosyl-L-methionine</keyword>
<accession>A0A8U0HWU9</accession>
<dbReference type="KEGG" id="halx:M0R89_05765"/>
<protein>
    <recommendedName>
        <fullName evidence="2">uroporphyrinogen-III C-methyltransferase</fullName>
        <ecNumber evidence="2">2.1.1.107</ecNumber>
    </recommendedName>
</protein>
<dbReference type="EC" id="2.1.1.107" evidence="2"/>
<dbReference type="SUPFAM" id="SSF53790">
    <property type="entry name" value="Tetrapyrrole methylase"/>
    <property type="match status" value="1"/>
</dbReference>
<dbReference type="InterPro" id="IPR014777">
    <property type="entry name" value="4pyrrole_Mease_sub1"/>
</dbReference>
<evidence type="ECO:0000256" key="1">
    <source>
        <dbReference type="ARBA" id="ARBA00011738"/>
    </source>
</evidence>
<dbReference type="FunFam" id="3.30.950.10:FF:000001">
    <property type="entry name" value="Siroheme synthase"/>
    <property type="match status" value="1"/>
</dbReference>
<dbReference type="EMBL" id="CP096659">
    <property type="protein sequence ID" value="UPV75572.1"/>
    <property type="molecule type" value="Genomic_DNA"/>
</dbReference>
<keyword evidence="9" id="KW-1185">Reference proteome</keyword>
<evidence type="ECO:0000256" key="3">
    <source>
        <dbReference type="ARBA" id="ARBA00022603"/>
    </source>
</evidence>
<keyword evidence="6" id="KW-0627">Porphyrin biosynthesis</keyword>
<gene>
    <name evidence="8" type="primary">cobA</name>
    <name evidence="8" type="ORF">M0R89_05765</name>
</gene>
<evidence type="ECO:0000256" key="6">
    <source>
        <dbReference type="ARBA" id="ARBA00023244"/>
    </source>
</evidence>
<dbReference type="FunFam" id="3.40.1010.10:FF:000001">
    <property type="entry name" value="Siroheme synthase"/>
    <property type="match status" value="1"/>
</dbReference>
<dbReference type="GO" id="GO:0004851">
    <property type="term" value="F:uroporphyrin-III C-methyltransferase activity"/>
    <property type="evidence" value="ECO:0007669"/>
    <property type="project" value="UniProtKB-EC"/>
</dbReference>
<reference evidence="8 9" key="1">
    <citation type="submission" date="2022-04" db="EMBL/GenBank/DDBJ databases">
        <title>Diverse halophilic archaea isolated from saline environments.</title>
        <authorList>
            <person name="Cui H.-L."/>
        </authorList>
    </citation>
    <scope>NUCLEOTIDE SEQUENCE [LARGE SCALE GENOMIC DNA]</scope>
    <source>
        <strain evidence="8 9">XZYJT49</strain>
    </source>
</reference>
<name>A0A8U0HWU9_9EURY</name>
<dbReference type="InterPro" id="IPR006366">
    <property type="entry name" value="CobA/CysG_C"/>
</dbReference>
<proteinExistence type="predicted"/>
<keyword evidence="3 8" id="KW-0489">Methyltransferase</keyword>
<dbReference type="RefSeq" id="WP_248651610.1">
    <property type="nucleotide sequence ID" value="NZ_CP096659.1"/>
</dbReference>
<dbReference type="InterPro" id="IPR014776">
    <property type="entry name" value="4pyrrole_Mease_sub2"/>
</dbReference>
<dbReference type="PROSITE" id="PS00839">
    <property type="entry name" value="SUMT_1"/>
    <property type="match status" value="1"/>
</dbReference>
<evidence type="ECO:0000313" key="9">
    <source>
        <dbReference type="Proteomes" id="UP000830729"/>
    </source>
</evidence>